<proteinExistence type="predicted"/>
<name>A0A1B7W175_APHFL</name>
<dbReference type="AlphaFoldDB" id="A0A1B7W175"/>
<dbReference type="EMBL" id="LJOY01000004">
    <property type="protein sequence ID" value="OBQ27032.1"/>
    <property type="molecule type" value="Genomic_DNA"/>
</dbReference>
<dbReference type="Proteomes" id="UP000092382">
    <property type="component" value="Unassembled WGS sequence"/>
</dbReference>
<comment type="caution">
    <text evidence="1">The sequence shown here is derived from an EMBL/GenBank/DDBJ whole genome shotgun (WGS) entry which is preliminary data.</text>
</comment>
<accession>A0A1B7W175</accession>
<organism evidence="1 2">
    <name type="scientific">Aphanizomenon flos-aquae LD13</name>
    <dbReference type="NCBI Taxonomy" id="1710894"/>
    <lineage>
        <taxon>Bacteria</taxon>
        <taxon>Bacillati</taxon>
        <taxon>Cyanobacteriota</taxon>
        <taxon>Cyanophyceae</taxon>
        <taxon>Nostocales</taxon>
        <taxon>Aphanizomenonaceae</taxon>
        <taxon>Aphanizomenon</taxon>
    </lineage>
</organism>
<dbReference type="PATRIC" id="fig|1710894.3.peg.322"/>
<evidence type="ECO:0000313" key="2">
    <source>
        <dbReference type="Proteomes" id="UP000092382"/>
    </source>
</evidence>
<evidence type="ECO:0000313" key="1">
    <source>
        <dbReference type="EMBL" id="OBQ27032.1"/>
    </source>
</evidence>
<sequence>MSDILFDDVPVEQQETVVGGESYSSFSSTKAEGVNETVETINLDWLKDLVNSLWIIVPTPIQ</sequence>
<protein>
    <submittedName>
        <fullName evidence="1">Uncharacterized protein</fullName>
    </submittedName>
</protein>
<reference evidence="1 2" key="1">
    <citation type="submission" date="2015-09" db="EMBL/GenBank/DDBJ databases">
        <title>Whole genome shotgun sequence assembly of Aphanizomenon flos-aquae UKL13.</title>
        <authorList>
            <person name="Driscoll C."/>
        </authorList>
    </citation>
    <scope>NUCLEOTIDE SEQUENCE [LARGE SCALE GENOMIC DNA]</scope>
    <source>
        <strain evidence="1">MDT13</strain>
    </source>
</reference>
<gene>
    <name evidence="1" type="ORF">AN481_01970</name>
</gene>